<dbReference type="InterPro" id="IPR050166">
    <property type="entry name" value="ABC_transporter_ATP-bind"/>
</dbReference>
<evidence type="ECO:0000256" key="4">
    <source>
        <dbReference type="ARBA" id="ARBA00022840"/>
    </source>
</evidence>
<evidence type="ECO:0000256" key="1">
    <source>
        <dbReference type="ARBA" id="ARBA00005417"/>
    </source>
</evidence>
<dbReference type="Proteomes" id="UP000198539">
    <property type="component" value="Unassembled WGS sequence"/>
</dbReference>
<feature type="region of interest" description="Disordered" evidence="5">
    <location>
        <begin position="1"/>
        <end position="26"/>
    </location>
</feature>
<dbReference type="CDD" id="cd03293">
    <property type="entry name" value="ABC_NrtD_SsuB_transporters"/>
    <property type="match status" value="1"/>
</dbReference>
<dbReference type="PROSITE" id="PS50893">
    <property type="entry name" value="ABC_TRANSPORTER_2"/>
    <property type="match status" value="1"/>
</dbReference>
<gene>
    <name evidence="7" type="ORF">SAMN04488238_105337</name>
</gene>
<comment type="similarity">
    <text evidence="1">Belongs to the ABC transporter superfamily.</text>
</comment>
<keyword evidence="4 7" id="KW-0067">ATP-binding</keyword>
<dbReference type="PANTHER" id="PTHR42788">
    <property type="entry name" value="TAURINE IMPORT ATP-BINDING PROTEIN-RELATED"/>
    <property type="match status" value="1"/>
</dbReference>
<reference evidence="7 8" key="1">
    <citation type="submission" date="2016-10" db="EMBL/GenBank/DDBJ databases">
        <authorList>
            <person name="de Groot N.N."/>
        </authorList>
    </citation>
    <scope>NUCLEOTIDE SEQUENCE [LARGE SCALE GENOMIC DNA]</scope>
    <source>
        <strain evidence="7 8">CGMCC 1.8894</strain>
    </source>
</reference>
<evidence type="ECO:0000313" key="8">
    <source>
        <dbReference type="Proteomes" id="UP000198539"/>
    </source>
</evidence>
<dbReference type="PROSITE" id="PS00211">
    <property type="entry name" value="ABC_TRANSPORTER_1"/>
    <property type="match status" value="1"/>
</dbReference>
<keyword evidence="8" id="KW-1185">Reference proteome</keyword>
<dbReference type="GO" id="GO:0005524">
    <property type="term" value="F:ATP binding"/>
    <property type="evidence" value="ECO:0007669"/>
    <property type="project" value="UniProtKB-KW"/>
</dbReference>
<evidence type="ECO:0000313" key="7">
    <source>
        <dbReference type="EMBL" id="SDX15306.1"/>
    </source>
</evidence>
<organism evidence="7 8">
    <name type="scientific">Roseicitreum antarcticum</name>
    <dbReference type="NCBI Taxonomy" id="564137"/>
    <lineage>
        <taxon>Bacteria</taxon>
        <taxon>Pseudomonadati</taxon>
        <taxon>Pseudomonadota</taxon>
        <taxon>Alphaproteobacteria</taxon>
        <taxon>Rhodobacterales</taxon>
        <taxon>Paracoccaceae</taxon>
        <taxon>Roseicitreum</taxon>
    </lineage>
</organism>
<keyword evidence="2" id="KW-0813">Transport</keyword>
<evidence type="ECO:0000256" key="5">
    <source>
        <dbReference type="SAM" id="MobiDB-lite"/>
    </source>
</evidence>
<evidence type="ECO:0000259" key="6">
    <source>
        <dbReference type="PROSITE" id="PS50893"/>
    </source>
</evidence>
<dbReference type="AlphaFoldDB" id="A0A1H2ZD95"/>
<accession>A0A1H2ZD95</accession>
<dbReference type="PANTHER" id="PTHR42788:SF20">
    <property type="entry name" value="ABC TRANSPORTER ATP-BINDING PROTEIN"/>
    <property type="match status" value="1"/>
</dbReference>
<proteinExistence type="inferred from homology"/>
<dbReference type="InterPro" id="IPR027417">
    <property type="entry name" value="P-loop_NTPase"/>
</dbReference>
<dbReference type="InterPro" id="IPR017871">
    <property type="entry name" value="ABC_transporter-like_CS"/>
</dbReference>
<dbReference type="InterPro" id="IPR003439">
    <property type="entry name" value="ABC_transporter-like_ATP-bd"/>
</dbReference>
<dbReference type="STRING" id="564137.SAMN04488238_105337"/>
<name>A0A1H2ZD95_9RHOB</name>
<evidence type="ECO:0000256" key="2">
    <source>
        <dbReference type="ARBA" id="ARBA00022448"/>
    </source>
</evidence>
<keyword evidence="3" id="KW-0547">Nucleotide-binding</keyword>
<dbReference type="RefSeq" id="WP_223814427.1">
    <property type="nucleotide sequence ID" value="NZ_CP061502.1"/>
</dbReference>
<dbReference type="InterPro" id="IPR003593">
    <property type="entry name" value="AAA+_ATPase"/>
</dbReference>
<feature type="domain" description="ABC transporter" evidence="6">
    <location>
        <begin position="33"/>
        <end position="264"/>
    </location>
</feature>
<dbReference type="Gene3D" id="3.40.50.300">
    <property type="entry name" value="P-loop containing nucleotide triphosphate hydrolases"/>
    <property type="match status" value="1"/>
</dbReference>
<dbReference type="EMBL" id="FNOM01000005">
    <property type="protein sequence ID" value="SDX15306.1"/>
    <property type="molecule type" value="Genomic_DNA"/>
</dbReference>
<dbReference type="SUPFAM" id="SSF52540">
    <property type="entry name" value="P-loop containing nucleoside triphosphate hydrolases"/>
    <property type="match status" value="1"/>
</dbReference>
<dbReference type="GO" id="GO:0016887">
    <property type="term" value="F:ATP hydrolysis activity"/>
    <property type="evidence" value="ECO:0007669"/>
    <property type="project" value="InterPro"/>
</dbReference>
<dbReference type="Pfam" id="PF00005">
    <property type="entry name" value="ABC_tran"/>
    <property type="match status" value="1"/>
</dbReference>
<sequence>MADTGPSVMAPAVPDPKSDTADARPTNAVAPGIVCSDVSKTFGEGSSAVEVLARTDLQFAAGQMTALVGPSGCGKSTLLRMVAGLEPPGTGTISIGGASPQTLQRQGALAMAFQDASLLPWRSVRGNVALALTLARQPADRAAVDAMIARVGLAGFEDSRPAELSGGMRQRAAIARCLVTHPRVLLLDEPFGAVDELTRARLNADLPPLWRTGATTTLMVTHSIREAVVLADRVIVLSSRPARVVADVAVPRDLTPGGEAALALEARISAALAQGWDEPGVAERHAAQ</sequence>
<protein>
    <submittedName>
        <fullName evidence="7">NitT/TauT family transport system ATP-binding protein</fullName>
    </submittedName>
</protein>
<dbReference type="SMART" id="SM00382">
    <property type="entry name" value="AAA"/>
    <property type="match status" value="1"/>
</dbReference>
<evidence type="ECO:0000256" key="3">
    <source>
        <dbReference type="ARBA" id="ARBA00022741"/>
    </source>
</evidence>